<evidence type="ECO:0000259" key="2">
    <source>
        <dbReference type="Pfam" id="PF13391"/>
    </source>
</evidence>
<accession>A0A6A6WJ71</accession>
<organism evidence="3 4">
    <name type="scientific">Pseudovirgaria hyperparasitica</name>
    <dbReference type="NCBI Taxonomy" id="470096"/>
    <lineage>
        <taxon>Eukaryota</taxon>
        <taxon>Fungi</taxon>
        <taxon>Dikarya</taxon>
        <taxon>Ascomycota</taxon>
        <taxon>Pezizomycotina</taxon>
        <taxon>Dothideomycetes</taxon>
        <taxon>Dothideomycetes incertae sedis</taxon>
        <taxon>Acrospermales</taxon>
        <taxon>Acrospermaceae</taxon>
        <taxon>Pseudovirgaria</taxon>
    </lineage>
</organism>
<keyword evidence="4" id="KW-1185">Reference proteome</keyword>
<dbReference type="Proteomes" id="UP000799437">
    <property type="component" value="Unassembled WGS sequence"/>
</dbReference>
<dbReference type="AlphaFoldDB" id="A0A6A6WJ71"/>
<feature type="domain" description="HNH nuclease" evidence="2">
    <location>
        <begin position="127"/>
        <end position="194"/>
    </location>
</feature>
<gene>
    <name evidence="3" type="ORF">EJ05DRAFT_483711</name>
</gene>
<reference evidence="3" key="1">
    <citation type="journal article" date="2020" name="Stud. Mycol.">
        <title>101 Dothideomycetes genomes: a test case for predicting lifestyles and emergence of pathogens.</title>
        <authorList>
            <person name="Haridas S."/>
            <person name="Albert R."/>
            <person name="Binder M."/>
            <person name="Bloem J."/>
            <person name="Labutti K."/>
            <person name="Salamov A."/>
            <person name="Andreopoulos B."/>
            <person name="Baker S."/>
            <person name="Barry K."/>
            <person name="Bills G."/>
            <person name="Bluhm B."/>
            <person name="Cannon C."/>
            <person name="Castanera R."/>
            <person name="Culley D."/>
            <person name="Daum C."/>
            <person name="Ezra D."/>
            <person name="Gonzalez J."/>
            <person name="Henrissat B."/>
            <person name="Kuo A."/>
            <person name="Liang C."/>
            <person name="Lipzen A."/>
            <person name="Lutzoni F."/>
            <person name="Magnuson J."/>
            <person name="Mondo S."/>
            <person name="Nolan M."/>
            <person name="Ohm R."/>
            <person name="Pangilinan J."/>
            <person name="Park H.-J."/>
            <person name="Ramirez L."/>
            <person name="Alfaro M."/>
            <person name="Sun H."/>
            <person name="Tritt A."/>
            <person name="Yoshinaga Y."/>
            <person name="Zwiers L.-H."/>
            <person name="Turgeon B."/>
            <person name="Goodwin S."/>
            <person name="Spatafora J."/>
            <person name="Crous P."/>
            <person name="Grigoriev I."/>
        </authorList>
    </citation>
    <scope>NUCLEOTIDE SEQUENCE</scope>
    <source>
        <strain evidence="3">CBS 121739</strain>
    </source>
</reference>
<dbReference type="RefSeq" id="XP_033603782.1">
    <property type="nucleotide sequence ID" value="XM_033745281.1"/>
</dbReference>
<sequence length="417" mass="47328">MIQYRVAQSSASFRESPSPKKVYFCHPGYCYPRNTLIVLPAVDKSNNGAFGIHLETARLACGILAGNEFIDTFFTENEPNVLTFDDWPFPHDRLPHYWKSLYIPPQPDRAHGRYDDLRSVFNRDISCRVTGHQMGTQKSHLIHSRLLEWFDRNNMEVYKLAEADANELCINSPANVVVLRADIHTLLDSDKMTILPKHIHAPINDGEVPIYQSPSQSTSALSLVLHVIRPDTAGELTTLYQNTSLHRISGISVQYLFAAYAIKVFSLATFFKHDGLGRTAWKWNLQTMKLEEADVSLPPRKPRSSSNKRSSKSPTKRSRTEGDVDDDDNFHSPSPNGLSRTPSRGRKRYRDSDLCRAPEDTQREISQLTEGTTIPDTEISTPSSNHSQNREGSPAIRARKRRNTGMPVRTEEKRPMR</sequence>
<evidence type="ECO:0000256" key="1">
    <source>
        <dbReference type="SAM" id="MobiDB-lite"/>
    </source>
</evidence>
<protein>
    <recommendedName>
        <fullName evidence="2">HNH nuclease domain-containing protein</fullName>
    </recommendedName>
</protein>
<feature type="compositionally biased region" description="Basic and acidic residues" evidence="1">
    <location>
        <begin position="350"/>
        <end position="363"/>
    </location>
</feature>
<dbReference type="Pfam" id="PF13391">
    <property type="entry name" value="HNH_2"/>
    <property type="match status" value="1"/>
</dbReference>
<feature type="compositionally biased region" description="Polar residues" evidence="1">
    <location>
        <begin position="364"/>
        <end position="391"/>
    </location>
</feature>
<evidence type="ECO:0000313" key="4">
    <source>
        <dbReference type="Proteomes" id="UP000799437"/>
    </source>
</evidence>
<feature type="compositionally biased region" description="Polar residues" evidence="1">
    <location>
        <begin position="331"/>
        <end position="342"/>
    </location>
</feature>
<dbReference type="InterPro" id="IPR003615">
    <property type="entry name" value="HNH_nuc"/>
</dbReference>
<dbReference type="EMBL" id="ML996567">
    <property type="protein sequence ID" value="KAF2761331.1"/>
    <property type="molecule type" value="Genomic_DNA"/>
</dbReference>
<proteinExistence type="predicted"/>
<dbReference type="OrthoDB" id="2142759at2759"/>
<dbReference type="GeneID" id="54486335"/>
<feature type="region of interest" description="Disordered" evidence="1">
    <location>
        <begin position="294"/>
        <end position="417"/>
    </location>
</feature>
<name>A0A6A6WJ71_9PEZI</name>
<evidence type="ECO:0000313" key="3">
    <source>
        <dbReference type="EMBL" id="KAF2761331.1"/>
    </source>
</evidence>